<protein>
    <recommendedName>
        <fullName evidence="5">AAA+ family ATPase</fullName>
    </recommendedName>
</protein>
<keyword evidence="2" id="KW-0732">Signal</keyword>
<feature type="compositionally biased region" description="Low complexity" evidence="1">
    <location>
        <begin position="132"/>
        <end position="142"/>
    </location>
</feature>
<dbReference type="Proteomes" id="UP000185622">
    <property type="component" value="Chromosome"/>
</dbReference>
<dbReference type="EMBL" id="CP019437">
    <property type="protein sequence ID" value="AQS48706.1"/>
    <property type="molecule type" value="Genomic_DNA"/>
</dbReference>
<accession>A0ABN4XGN4</accession>
<dbReference type="RefSeq" id="WP_075775525.1">
    <property type="nucleotide sequence ID" value="NZ_CP019437.1"/>
</dbReference>
<organism evidence="3 4">
    <name type="scientific">Thioclava nitratireducens</name>
    <dbReference type="NCBI Taxonomy" id="1915078"/>
    <lineage>
        <taxon>Bacteria</taxon>
        <taxon>Pseudomonadati</taxon>
        <taxon>Pseudomonadota</taxon>
        <taxon>Alphaproteobacteria</taxon>
        <taxon>Rhodobacterales</taxon>
        <taxon>Paracoccaceae</taxon>
        <taxon>Thioclava</taxon>
    </lineage>
</organism>
<evidence type="ECO:0000256" key="1">
    <source>
        <dbReference type="SAM" id="MobiDB-lite"/>
    </source>
</evidence>
<evidence type="ECO:0000256" key="2">
    <source>
        <dbReference type="SAM" id="SignalP"/>
    </source>
</evidence>
<feature type="compositionally biased region" description="Basic and acidic residues" evidence="1">
    <location>
        <begin position="121"/>
        <end position="131"/>
    </location>
</feature>
<feature type="signal peptide" evidence="2">
    <location>
        <begin position="1"/>
        <end position="20"/>
    </location>
</feature>
<feature type="region of interest" description="Disordered" evidence="1">
    <location>
        <begin position="92"/>
        <end position="142"/>
    </location>
</feature>
<evidence type="ECO:0000313" key="4">
    <source>
        <dbReference type="Proteomes" id="UP000185622"/>
    </source>
</evidence>
<sequence length="142" mass="15126">MKQPLVIVLSFALLATPVSAQDEGGDAGGDVDRGFSLLQEGAQTLFRGLMGEMKPQLDEMQKGLGEAAAQLGPKLRQFLALVDDMANYGAPERLPNGDIIMRRDPDAPPPPPLMTEPPEDAPQKDDPEKGGPIEIPEGGIEL</sequence>
<name>A0ABN4XGN4_9RHOB</name>
<reference evidence="3 4" key="1">
    <citation type="submission" date="2017-01" db="EMBL/GenBank/DDBJ databases">
        <title>The complete genome sequence of a sulfur-oxidizing marine bacterium Thioclava sp. 25B10_4T.</title>
        <authorList>
            <person name="Liu Y."/>
            <person name="Lai Q."/>
            <person name="Shao Z."/>
        </authorList>
    </citation>
    <scope>NUCLEOTIDE SEQUENCE [LARGE SCALE GENOMIC DNA]</scope>
    <source>
        <strain evidence="3 4">25B10_4</strain>
    </source>
</reference>
<evidence type="ECO:0000313" key="3">
    <source>
        <dbReference type="EMBL" id="AQS48706.1"/>
    </source>
</evidence>
<keyword evidence="4" id="KW-1185">Reference proteome</keyword>
<proteinExistence type="predicted"/>
<evidence type="ECO:0008006" key="5">
    <source>
        <dbReference type="Google" id="ProtNLM"/>
    </source>
</evidence>
<gene>
    <name evidence="3" type="ORF">BMG03_13565</name>
</gene>
<feature type="chain" id="PRO_5045783369" description="AAA+ family ATPase" evidence="2">
    <location>
        <begin position="21"/>
        <end position="142"/>
    </location>
</feature>